<evidence type="ECO:0000313" key="2">
    <source>
        <dbReference type="EMBL" id="JAD36237.1"/>
    </source>
</evidence>
<sequence length="61" mass="5860">MLDPPLPTATYTSSALVPDASPGTPCGGRSSGSNSSISHVLPLLLLPGTPAASSASAALPT</sequence>
<evidence type="ECO:0000256" key="1">
    <source>
        <dbReference type="SAM" id="MobiDB-lite"/>
    </source>
</evidence>
<dbReference type="EMBL" id="GBRH01261658">
    <property type="protein sequence ID" value="JAD36237.1"/>
    <property type="molecule type" value="Transcribed_RNA"/>
</dbReference>
<name>A0A0A8ZN08_ARUDO</name>
<reference evidence="2" key="1">
    <citation type="submission" date="2014-09" db="EMBL/GenBank/DDBJ databases">
        <authorList>
            <person name="Magalhaes I.L.F."/>
            <person name="Oliveira U."/>
            <person name="Santos F.R."/>
            <person name="Vidigal T.H.D.A."/>
            <person name="Brescovit A.D."/>
            <person name="Santos A.J."/>
        </authorList>
    </citation>
    <scope>NUCLEOTIDE SEQUENCE</scope>
    <source>
        <tissue evidence="2">Shoot tissue taken approximately 20 cm above the soil surface</tissue>
    </source>
</reference>
<proteinExistence type="predicted"/>
<protein>
    <submittedName>
        <fullName evidence="2">Uncharacterized protein</fullName>
    </submittedName>
</protein>
<accession>A0A0A8ZN08</accession>
<reference evidence="2" key="2">
    <citation type="journal article" date="2015" name="Data Brief">
        <title>Shoot transcriptome of the giant reed, Arundo donax.</title>
        <authorList>
            <person name="Barrero R.A."/>
            <person name="Guerrero F.D."/>
            <person name="Moolhuijzen P."/>
            <person name="Goolsby J.A."/>
            <person name="Tidwell J."/>
            <person name="Bellgard S.E."/>
            <person name="Bellgard M.I."/>
        </authorList>
    </citation>
    <scope>NUCLEOTIDE SEQUENCE</scope>
    <source>
        <tissue evidence="2">Shoot tissue taken approximately 20 cm above the soil surface</tissue>
    </source>
</reference>
<dbReference type="AlphaFoldDB" id="A0A0A8ZN08"/>
<organism evidence="2">
    <name type="scientific">Arundo donax</name>
    <name type="common">Giant reed</name>
    <name type="synonym">Donax arundinaceus</name>
    <dbReference type="NCBI Taxonomy" id="35708"/>
    <lineage>
        <taxon>Eukaryota</taxon>
        <taxon>Viridiplantae</taxon>
        <taxon>Streptophyta</taxon>
        <taxon>Embryophyta</taxon>
        <taxon>Tracheophyta</taxon>
        <taxon>Spermatophyta</taxon>
        <taxon>Magnoliopsida</taxon>
        <taxon>Liliopsida</taxon>
        <taxon>Poales</taxon>
        <taxon>Poaceae</taxon>
        <taxon>PACMAD clade</taxon>
        <taxon>Arundinoideae</taxon>
        <taxon>Arundineae</taxon>
        <taxon>Arundo</taxon>
    </lineage>
</organism>
<feature type="region of interest" description="Disordered" evidence="1">
    <location>
        <begin position="1"/>
        <end position="35"/>
    </location>
</feature>